<name>A0AAD5T433_9FUNG</name>
<dbReference type="SUPFAM" id="SSF48208">
    <property type="entry name" value="Six-hairpin glycosidases"/>
    <property type="match status" value="1"/>
</dbReference>
<dbReference type="PROSITE" id="PS51752">
    <property type="entry name" value="JACALIN_LECTIN"/>
    <property type="match status" value="1"/>
</dbReference>
<dbReference type="SUPFAM" id="SSF51101">
    <property type="entry name" value="Mannose-binding lectins"/>
    <property type="match status" value="1"/>
</dbReference>
<dbReference type="GO" id="GO:0009311">
    <property type="term" value="P:oligosaccharide metabolic process"/>
    <property type="evidence" value="ECO:0007669"/>
    <property type="project" value="InterPro"/>
</dbReference>
<sequence length="618" mass="66907">MKVFTQLQFIAVFAISVNANASDGGTTEGNETQYCPTYATQISSAYQYLVRQANTGTSNAGQPYYFTQPSLFKYGAGQWLWDSCGAIIANTHRNISAAILEFETLMNAQVASGMVPEEISWPSGSGNTVSQMPTIPFALQTIFNKTGDVNFLQTQVPKVAAYLNWWKTTRDPEGNGLVVTVHPWETGIDASPAYDAPWHFSPVGNPDLDWLVLYPKFTELQSYYANTWNNNYTAILAQTKAQSSITADWFVVEDIAINTLVAVGWAVLGDLATHYNTALAATYYANNVAHESAIINLLWDSSLSRFVTGYKDQDGTRKTTSTQTIQSLFPLLLRSLPSAQRSAVLADATNTSKFWTNYPFPSVSKAESTYTAEYTANLLWRGPSWGFTNWFVIRGLLWSGRPDVAAAAATRWAGAIAASGVWEMWNADTGVGYGAEGLGMSSTFVDALYKLNIVTNATDYAGNGITAANLWASGQQGGTGGYAFDYSWWVVAYGVYSTITKIELGGGARVDWIAITMGDSRSSDSYRTFIGNTGTTDLASINVPAGVTVSSAYWCTGTYDSGTRVFYVQFTLSNGQSAAVGAQTSVCYTATPPSGQKIVTIYGRGNSAVDALGFYGYN</sequence>
<gene>
    <name evidence="6" type="ORF">HK100_008548</name>
</gene>
<organism evidence="6 7">
    <name type="scientific">Physocladia obscura</name>
    <dbReference type="NCBI Taxonomy" id="109957"/>
    <lineage>
        <taxon>Eukaryota</taxon>
        <taxon>Fungi</taxon>
        <taxon>Fungi incertae sedis</taxon>
        <taxon>Chytridiomycota</taxon>
        <taxon>Chytridiomycota incertae sedis</taxon>
        <taxon>Chytridiomycetes</taxon>
        <taxon>Chytridiales</taxon>
        <taxon>Chytriomycetaceae</taxon>
        <taxon>Physocladia</taxon>
    </lineage>
</organism>
<accession>A0AAD5T433</accession>
<keyword evidence="3" id="KW-0326">Glycosidase</keyword>
<evidence type="ECO:0000313" key="7">
    <source>
        <dbReference type="Proteomes" id="UP001211907"/>
    </source>
</evidence>
<reference evidence="6" key="1">
    <citation type="submission" date="2020-05" db="EMBL/GenBank/DDBJ databases">
        <title>Phylogenomic resolution of chytrid fungi.</title>
        <authorList>
            <person name="Stajich J.E."/>
            <person name="Amses K."/>
            <person name="Simmons R."/>
            <person name="Seto K."/>
            <person name="Myers J."/>
            <person name="Bonds A."/>
            <person name="Quandt C.A."/>
            <person name="Barry K."/>
            <person name="Liu P."/>
            <person name="Grigoriev I."/>
            <person name="Longcore J.E."/>
            <person name="James T.Y."/>
        </authorList>
    </citation>
    <scope>NUCLEOTIDE SEQUENCE</scope>
    <source>
        <strain evidence="6">JEL0513</strain>
    </source>
</reference>
<feature type="domain" description="Jacalin-type lectin" evidence="5">
    <location>
        <begin position="470"/>
        <end position="618"/>
    </location>
</feature>
<feature type="signal peptide" evidence="4">
    <location>
        <begin position="1"/>
        <end position="19"/>
    </location>
</feature>
<keyword evidence="2" id="KW-0378">Hydrolase</keyword>
<dbReference type="Gene3D" id="1.50.10.10">
    <property type="match status" value="1"/>
</dbReference>
<dbReference type="AlphaFoldDB" id="A0AAD5T433"/>
<dbReference type="GO" id="GO:0005789">
    <property type="term" value="C:endoplasmic reticulum membrane"/>
    <property type="evidence" value="ECO:0007669"/>
    <property type="project" value="TreeGrafter"/>
</dbReference>
<dbReference type="InterPro" id="IPR008928">
    <property type="entry name" value="6-hairpin_glycosidase_sf"/>
</dbReference>
<dbReference type="Gene3D" id="2.100.10.30">
    <property type="entry name" value="Jacalin-like lectin domain"/>
    <property type="match status" value="1"/>
</dbReference>
<feature type="chain" id="PRO_5042235869" description="Jacalin-type lectin domain-containing protein" evidence="4">
    <location>
        <begin position="20"/>
        <end position="618"/>
    </location>
</feature>
<dbReference type="Pfam" id="PF22422">
    <property type="entry name" value="MGH1-like_GH"/>
    <property type="match status" value="1"/>
</dbReference>
<keyword evidence="7" id="KW-1185">Reference proteome</keyword>
<dbReference type="InterPro" id="IPR004888">
    <property type="entry name" value="Glycoside_hydrolase_63"/>
</dbReference>
<comment type="caution">
    <text evidence="6">The sequence shown here is derived from an EMBL/GenBank/DDBJ whole genome shotgun (WGS) entry which is preliminary data.</text>
</comment>
<dbReference type="InterPro" id="IPR054491">
    <property type="entry name" value="MGH1-like_GH"/>
</dbReference>
<evidence type="ECO:0000256" key="1">
    <source>
        <dbReference type="ARBA" id="ARBA00010833"/>
    </source>
</evidence>
<dbReference type="PANTHER" id="PTHR10412:SF11">
    <property type="entry name" value="MANNOSYL-OLIGOSACCHARIDE GLUCOSIDASE"/>
    <property type="match status" value="1"/>
</dbReference>
<comment type="similarity">
    <text evidence="1">Belongs to the glycosyl hydrolase 63 family.</text>
</comment>
<dbReference type="Pfam" id="PF01419">
    <property type="entry name" value="Jacalin"/>
    <property type="match status" value="1"/>
</dbReference>
<dbReference type="InterPro" id="IPR001229">
    <property type="entry name" value="Jacalin-like_lectin_dom"/>
</dbReference>
<evidence type="ECO:0000256" key="3">
    <source>
        <dbReference type="ARBA" id="ARBA00023295"/>
    </source>
</evidence>
<evidence type="ECO:0000259" key="5">
    <source>
        <dbReference type="PROSITE" id="PS51752"/>
    </source>
</evidence>
<dbReference type="EMBL" id="JADGJH010000418">
    <property type="protein sequence ID" value="KAJ3129522.1"/>
    <property type="molecule type" value="Genomic_DNA"/>
</dbReference>
<evidence type="ECO:0000313" key="6">
    <source>
        <dbReference type="EMBL" id="KAJ3129522.1"/>
    </source>
</evidence>
<dbReference type="GO" id="GO:0006487">
    <property type="term" value="P:protein N-linked glycosylation"/>
    <property type="evidence" value="ECO:0007669"/>
    <property type="project" value="TreeGrafter"/>
</dbReference>
<proteinExistence type="inferred from homology"/>
<dbReference type="InterPro" id="IPR036404">
    <property type="entry name" value="Jacalin-like_lectin_dom_sf"/>
</dbReference>
<dbReference type="PANTHER" id="PTHR10412">
    <property type="entry name" value="MANNOSYL-OLIGOSACCHARIDE GLUCOSIDASE"/>
    <property type="match status" value="1"/>
</dbReference>
<evidence type="ECO:0000256" key="4">
    <source>
        <dbReference type="SAM" id="SignalP"/>
    </source>
</evidence>
<protein>
    <recommendedName>
        <fullName evidence="5">Jacalin-type lectin domain-containing protein</fullName>
    </recommendedName>
</protein>
<keyword evidence="4" id="KW-0732">Signal</keyword>
<evidence type="ECO:0000256" key="2">
    <source>
        <dbReference type="ARBA" id="ARBA00022801"/>
    </source>
</evidence>
<dbReference type="Proteomes" id="UP001211907">
    <property type="component" value="Unassembled WGS sequence"/>
</dbReference>
<dbReference type="GO" id="GO:0004573">
    <property type="term" value="F:Glc3Man9GlcNAc2 oligosaccharide glucosidase activity"/>
    <property type="evidence" value="ECO:0007669"/>
    <property type="project" value="InterPro"/>
</dbReference>
<dbReference type="InterPro" id="IPR012341">
    <property type="entry name" value="6hp_glycosidase-like_sf"/>
</dbReference>